<dbReference type="Gene3D" id="3.40.720.10">
    <property type="entry name" value="Alkaline Phosphatase, subunit A"/>
    <property type="match status" value="2"/>
</dbReference>
<dbReference type="Pfam" id="PF10143">
    <property type="entry name" value="PhosphMutase"/>
    <property type="match status" value="1"/>
</dbReference>
<dbReference type="AlphaFoldDB" id="A0A1V6N031"/>
<evidence type="ECO:0000256" key="7">
    <source>
        <dbReference type="ARBA" id="ARBA00023235"/>
    </source>
</evidence>
<dbReference type="UniPathway" id="UPA00109">
    <property type="reaction ID" value="UER00186"/>
</dbReference>
<evidence type="ECO:0000256" key="1">
    <source>
        <dbReference type="ARBA" id="ARBA00000370"/>
    </source>
</evidence>
<feature type="domain" description="Metalloenzyme" evidence="8">
    <location>
        <begin position="1"/>
        <end position="369"/>
    </location>
</feature>
<dbReference type="GO" id="GO:0046872">
    <property type="term" value="F:metal ion binding"/>
    <property type="evidence" value="ECO:0007669"/>
    <property type="project" value="InterPro"/>
</dbReference>
<evidence type="ECO:0000256" key="2">
    <source>
        <dbReference type="ARBA" id="ARBA00002315"/>
    </source>
</evidence>
<evidence type="ECO:0000313" key="10">
    <source>
        <dbReference type="Proteomes" id="UP000191661"/>
    </source>
</evidence>
<dbReference type="GO" id="GO:0006096">
    <property type="term" value="P:glycolytic process"/>
    <property type="evidence" value="ECO:0007669"/>
    <property type="project" value="UniProtKB-UniPathway"/>
</dbReference>
<evidence type="ECO:0000259" key="8">
    <source>
        <dbReference type="Pfam" id="PF01676"/>
    </source>
</evidence>
<comment type="pathway">
    <text evidence="3">Carbohydrate degradation; glycolysis; pyruvate from D-glyceraldehyde 3-phosphate: step 3/5.</text>
</comment>
<comment type="similarity">
    <text evidence="4">Belongs to the BPG-independent phosphoglycerate mutase family. A-PGAM subfamily.</text>
</comment>
<keyword evidence="6" id="KW-0324">Glycolysis</keyword>
<dbReference type="NCBIfam" id="NF003242">
    <property type="entry name" value="PRK04200.1"/>
    <property type="match status" value="1"/>
</dbReference>
<dbReference type="PIRSF" id="PIRSF006392">
    <property type="entry name" value="IPGAM_arch"/>
    <property type="match status" value="1"/>
</dbReference>
<dbReference type="Pfam" id="PF01676">
    <property type="entry name" value="Metalloenzyme"/>
    <property type="match status" value="1"/>
</dbReference>
<proteinExistence type="inferred from homology"/>
<gene>
    <name evidence="9" type="primary">apgM2</name>
    <name evidence="9" type="ORF">MBBAR_31c00030</name>
</gene>
<dbReference type="RefSeq" id="WP_080461142.1">
    <property type="nucleotide sequence ID" value="NZ_JXMW01000031.1"/>
</dbReference>
<comment type="caution">
    <text evidence="9">The sequence shown here is derived from an EMBL/GenBank/DDBJ whole genome shotgun (WGS) entry which is preliminary data.</text>
</comment>
<accession>A0A1V6N031</accession>
<protein>
    <recommendedName>
        <fullName evidence="5">phosphoglycerate mutase (2,3-diphosphoglycerate-independent)</fullName>
        <ecNumber evidence="5">5.4.2.12</ecNumber>
    </recommendedName>
</protein>
<comment type="catalytic activity">
    <reaction evidence="1">
        <text>(2R)-2-phosphoglycerate = (2R)-3-phosphoglycerate</text>
        <dbReference type="Rhea" id="RHEA:15901"/>
        <dbReference type="ChEBI" id="CHEBI:58272"/>
        <dbReference type="ChEBI" id="CHEBI:58289"/>
        <dbReference type="EC" id="5.4.2.12"/>
    </reaction>
</comment>
<dbReference type="EC" id="5.4.2.12" evidence="5"/>
<dbReference type="NCBIfam" id="TIGR00306">
    <property type="entry name" value="apgM"/>
    <property type="match status" value="1"/>
</dbReference>
<dbReference type="SUPFAM" id="SSF53649">
    <property type="entry name" value="Alkaline phosphatase-like"/>
    <property type="match status" value="1"/>
</dbReference>
<evidence type="ECO:0000256" key="4">
    <source>
        <dbReference type="ARBA" id="ARBA00005524"/>
    </source>
</evidence>
<dbReference type="InterPro" id="IPR017850">
    <property type="entry name" value="Alkaline_phosphatase_core_sf"/>
</dbReference>
<keyword evidence="10" id="KW-1185">Reference proteome</keyword>
<evidence type="ECO:0000256" key="6">
    <source>
        <dbReference type="ARBA" id="ARBA00023152"/>
    </source>
</evidence>
<dbReference type="EMBL" id="JXMW01000031">
    <property type="protein sequence ID" value="OQD57967.1"/>
    <property type="molecule type" value="Genomic_DNA"/>
</dbReference>
<organism evidence="9 10">
    <name type="scientific">Methanobrevibacter arboriphilus JCM 13429 = DSM 1125</name>
    <dbReference type="NCBI Taxonomy" id="1300164"/>
    <lineage>
        <taxon>Archaea</taxon>
        <taxon>Methanobacteriati</taxon>
        <taxon>Methanobacteriota</taxon>
        <taxon>Methanomada group</taxon>
        <taxon>Methanobacteria</taxon>
        <taxon>Methanobacteriales</taxon>
        <taxon>Methanobacteriaceae</taxon>
        <taxon>Methanobrevibacter</taxon>
    </lineage>
</organism>
<keyword evidence="7 9" id="KW-0413">Isomerase</keyword>
<dbReference type="PANTHER" id="PTHR31209:SF4">
    <property type="entry name" value="2,3-BISPHOSPHOGLYCERATE-INDEPENDENT PHOSPHOGLYCERATE MUTASE"/>
    <property type="match status" value="1"/>
</dbReference>
<dbReference type="InterPro" id="IPR006124">
    <property type="entry name" value="Metalloenzyme"/>
</dbReference>
<name>A0A1V6N031_METAZ</name>
<dbReference type="PANTHER" id="PTHR31209">
    <property type="entry name" value="COFACTOR-INDEPENDENT PHOSPHOGLYCERATE MUTASE"/>
    <property type="match status" value="1"/>
</dbReference>
<dbReference type="OrthoDB" id="52918at2157"/>
<sequence length="404" mass="44926">MKYIILIGDGMSDYPISELKNKTPLEVANKPNIDELTRKGKAGQLNTVPNNFEPGSDVANMSIFGYNPQKYYTGRGPLEAGSMGIETSEEEVIFRCNLITEKNGKIDDFNAGHITSKEAAILINDLNKEFLKNSVIDKFGDGKFYSGISYRHLFVKNGSKLSDLKTTPPHDIVGQNIDDFTNWSSDEFLDIKNIMLYSKEVLENHPINQERIANNKKPANMVWLWGQGLKPSMPKFQDIFGLNGSVITGVDLLKGIGVFAGLNNIDVPGATGYFDTDYKAKGKYASDALENNDFLFVHVEAPDEAGHAGSIEEKIKAIERIDKHVLGQIMNNITDYENYKIAILPDHATPIDIRTHTRDPVPLAIYSSFEEDSSDTVKVYTEKSVIDGSLGIDKAYNLVSRMII</sequence>
<dbReference type="GO" id="GO:0004619">
    <property type="term" value="F:phosphoglycerate mutase activity"/>
    <property type="evidence" value="ECO:0007669"/>
    <property type="project" value="UniProtKB-EC"/>
</dbReference>
<dbReference type="Proteomes" id="UP000191661">
    <property type="component" value="Unassembled WGS sequence"/>
</dbReference>
<reference evidence="9 10" key="1">
    <citation type="submission" date="2014-12" db="EMBL/GenBank/DDBJ databases">
        <title>Genome sequence of Methanobrevibacter arboriphilicus DH1, DSM1125.</title>
        <authorList>
            <person name="Poehlein A."/>
            <person name="Thauer R.K."/>
            <person name="Seedorf H."/>
            <person name="Daniel R."/>
        </authorList>
    </citation>
    <scope>NUCLEOTIDE SEQUENCE [LARGE SCALE GENOMIC DNA]</scope>
    <source>
        <strain evidence="9 10">DH1</strain>
    </source>
</reference>
<dbReference type="NCBIfam" id="TIGR02535">
    <property type="entry name" value="hyp_Hser_kinase"/>
    <property type="match status" value="1"/>
</dbReference>
<dbReference type="InterPro" id="IPR023665">
    <property type="entry name" value="ApgAM_prokaryotes"/>
</dbReference>
<evidence type="ECO:0000256" key="5">
    <source>
        <dbReference type="ARBA" id="ARBA00012026"/>
    </source>
</evidence>
<evidence type="ECO:0000313" key="9">
    <source>
        <dbReference type="EMBL" id="OQD57967.1"/>
    </source>
</evidence>
<evidence type="ECO:0000256" key="3">
    <source>
        <dbReference type="ARBA" id="ARBA00004798"/>
    </source>
</evidence>
<dbReference type="CDD" id="cd16011">
    <property type="entry name" value="iPGM_like"/>
    <property type="match status" value="1"/>
</dbReference>
<dbReference type="InterPro" id="IPR004456">
    <property type="entry name" value="Pglycerate_mutase_ApgM"/>
</dbReference>
<comment type="function">
    <text evidence="2">Catalyzes the interconversion of 2-phosphoglycerate and 3-phosphoglycerate.</text>
</comment>